<accession>A0ACB9GHI8</accession>
<evidence type="ECO:0000313" key="2">
    <source>
        <dbReference type="Proteomes" id="UP001055811"/>
    </source>
</evidence>
<proteinExistence type="predicted"/>
<sequence>MLISSTTNAKLHERSYKSRIQKFIYTHLLRLPGTSAPSTIGNSLQDRTRGPLSLAVSGIPRNCTYVGMDDDVFALLQHNTHLYLPNVINLSKCVSGNDMAEEGVDQELLAEAENVALLQAANFNGHKWSICAALDIYTVHLCLLCVQVGWTICATRGRLRAWFA</sequence>
<organism evidence="1 2">
    <name type="scientific">Cichorium intybus</name>
    <name type="common">Chicory</name>
    <dbReference type="NCBI Taxonomy" id="13427"/>
    <lineage>
        <taxon>Eukaryota</taxon>
        <taxon>Viridiplantae</taxon>
        <taxon>Streptophyta</taxon>
        <taxon>Embryophyta</taxon>
        <taxon>Tracheophyta</taxon>
        <taxon>Spermatophyta</taxon>
        <taxon>Magnoliopsida</taxon>
        <taxon>eudicotyledons</taxon>
        <taxon>Gunneridae</taxon>
        <taxon>Pentapetalae</taxon>
        <taxon>asterids</taxon>
        <taxon>campanulids</taxon>
        <taxon>Asterales</taxon>
        <taxon>Asteraceae</taxon>
        <taxon>Cichorioideae</taxon>
        <taxon>Cichorieae</taxon>
        <taxon>Cichoriinae</taxon>
        <taxon>Cichorium</taxon>
    </lineage>
</organism>
<reference evidence="1 2" key="2">
    <citation type="journal article" date="2022" name="Mol. Ecol. Resour.">
        <title>The genomes of chicory, endive, great burdock and yacon provide insights into Asteraceae paleo-polyploidization history and plant inulin production.</title>
        <authorList>
            <person name="Fan W."/>
            <person name="Wang S."/>
            <person name="Wang H."/>
            <person name="Wang A."/>
            <person name="Jiang F."/>
            <person name="Liu H."/>
            <person name="Zhao H."/>
            <person name="Xu D."/>
            <person name="Zhang Y."/>
        </authorList>
    </citation>
    <scope>NUCLEOTIDE SEQUENCE [LARGE SCALE GENOMIC DNA]</scope>
    <source>
        <strain evidence="2">cv. Punajuju</strain>
        <tissue evidence="1">Leaves</tissue>
    </source>
</reference>
<protein>
    <submittedName>
        <fullName evidence="1">Uncharacterized protein</fullName>
    </submittedName>
</protein>
<gene>
    <name evidence="1" type="ORF">L2E82_12596</name>
</gene>
<dbReference type="Proteomes" id="UP001055811">
    <property type="component" value="Linkage Group LG02"/>
</dbReference>
<dbReference type="EMBL" id="CM042010">
    <property type="protein sequence ID" value="KAI3782545.1"/>
    <property type="molecule type" value="Genomic_DNA"/>
</dbReference>
<keyword evidence="2" id="KW-1185">Reference proteome</keyword>
<reference evidence="2" key="1">
    <citation type="journal article" date="2022" name="Mol. Ecol. Resour.">
        <title>The genomes of chicory, endive, great burdock and yacon provide insights into Asteraceae palaeo-polyploidization history and plant inulin production.</title>
        <authorList>
            <person name="Fan W."/>
            <person name="Wang S."/>
            <person name="Wang H."/>
            <person name="Wang A."/>
            <person name="Jiang F."/>
            <person name="Liu H."/>
            <person name="Zhao H."/>
            <person name="Xu D."/>
            <person name="Zhang Y."/>
        </authorList>
    </citation>
    <scope>NUCLEOTIDE SEQUENCE [LARGE SCALE GENOMIC DNA]</scope>
    <source>
        <strain evidence="2">cv. Punajuju</strain>
    </source>
</reference>
<name>A0ACB9GHI8_CICIN</name>
<comment type="caution">
    <text evidence="1">The sequence shown here is derived from an EMBL/GenBank/DDBJ whole genome shotgun (WGS) entry which is preliminary data.</text>
</comment>
<evidence type="ECO:0000313" key="1">
    <source>
        <dbReference type="EMBL" id="KAI3782545.1"/>
    </source>
</evidence>